<evidence type="ECO:0000256" key="5">
    <source>
        <dbReference type="ARBA" id="ARBA00022984"/>
    </source>
</evidence>
<dbReference type="SUPFAM" id="SSF141523">
    <property type="entry name" value="L,D-transpeptidase catalytic domain-like"/>
    <property type="match status" value="1"/>
</dbReference>
<dbReference type="PANTHER" id="PTHR30582:SF2">
    <property type="entry name" value="L,D-TRANSPEPTIDASE YCIB-RELATED"/>
    <property type="match status" value="1"/>
</dbReference>
<dbReference type="GO" id="GO:0005576">
    <property type="term" value="C:extracellular region"/>
    <property type="evidence" value="ECO:0007669"/>
    <property type="project" value="TreeGrafter"/>
</dbReference>
<comment type="similarity">
    <text evidence="2">Belongs to the YkuD family.</text>
</comment>
<evidence type="ECO:0000256" key="2">
    <source>
        <dbReference type="ARBA" id="ARBA00005992"/>
    </source>
</evidence>
<dbReference type="AlphaFoldDB" id="A0A562M1K0"/>
<feature type="chain" id="PRO_5021809595" evidence="9">
    <location>
        <begin position="36"/>
        <end position="430"/>
    </location>
</feature>
<name>A0A562M1K0_9GAMM</name>
<feature type="domain" description="L,D-TPase catalytic" evidence="10">
    <location>
        <begin position="122"/>
        <end position="231"/>
    </location>
</feature>
<dbReference type="UniPathway" id="UPA00219"/>
<feature type="active site" description="Proton donor/acceptor" evidence="7">
    <location>
        <position position="194"/>
    </location>
</feature>
<dbReference type="NCBIfam" id="NF004785">
    <property type="entry name" value="PRK06132.1-2"/>
    <property type="match status" value="1"/>
</dbReference>
<evidence type="ECO:0000256" key="9">
    <source>
        <dbReference type="SAM" id="SignalP"/>
    </source>
</evidence>
<organism evidence="11 12">
    <name type="scientific">Aerolutibacter ruishenii</name>
    <dbReference type="NCBI Taxonomy" id="686800"/>
    <lineage>
        <taxon>Bacteria</taxon>
        <taxon>Pseudomonadati</taxon>
        <taxon>Pseudomonadota</taxon>
        <taxon>Gammaproteobacteria</taxon>
        <taxon>Lysobacterales</taxon>
        <taxon>Lysobacteraceae</taxon>
        <taxon>Aerolutibacter</taxon>
    </lineage>
</organism>
<dbReference type="InterPro" id="IPR050979">
    <property type="entry name" value="LD-transpeptidase"/>
</dbReference>
<dbReference type="OrthoDB" id="463216at2"/>
<protein>
    <submittedName>
        <fullName evidence="11">Lipoprotein-anchoring transpeptidase ErfK/SrfK</fullName>
    </submittedName>
</protein>
<keyword evidence="12" id="KW-1185">Reference proteome</keyword>
<gene>
    <name evidence="11" type="ORF">IP93_00643</name>
</gene>
<dbReference type="PANTHER" id="PTHR30582">
    <property type="entry name" value="L,D-TRANSPEPTIDASE"/>
    <property type="match status" value="1"/>
</dbReference>
<evidence type="ECO:0000313" key="11">
    <source>
        <dbReference type="EMBL" id="TWI13481.1"/>
    </source>
</evidence>
<dbReference type="GO" id="GO:0071555">
    <property type="term" value="P:cell wall organization"/>
    <property type="evidence" value="ECO:0007669"/>
    <property type="project" value="UniProtKB-UniRule"/>
</dbReference>
<dbReference type="Pfam" id="PF03734">
    <property type="entry name" value="YkuD"/>
    <property type="match status" value="1"/>
</dbReference>
<keyword evidence="9" id="KW-0732">Signal</keyword>
<evidence type="ECO:0000256" key="7">
    <source>
        <dbReference type="PROSITE-ProRule" id="PRU01373"/>
    </source>
</evidence>
<dbReference type="GO" id="GO:0018104">
    <property type="term" value="P:peptidoglycan-protein cross-linking"/>
    <property type="evidence" value="ECO:0007669"/>
    <property type="project" value="TreeGrafter"/>
</dbReference>
<evidence type="ECO:0000259" key="10">
    <source>
        <dbReference type="PROSITE" id="PS52029"/>
    </source>
</evidence>
<evidence type="ECO:0000256" key="1">
    <source>
        <dbReference type="ARBA" id="ARBA00004752"/>
    </source>
</evidence>
<keyword evidence="11" id="KW-0449">Lipoprotein</keyword>
<evidence type="ECO:0000313" key="12">
    <source>
        <dbReference type="Proteomes" id="UP000316471"/>
    </source>
</evidence>
<dbReference type="Gene3D" id="2.40.440.10">
    <property type="entry name" value="L,D-transpeptidase catalytic domain-like"/>
    <property type="match status" value="1"/>
</dbReference>
<feature type="compositionally biased region" description="Low complexity" evidence="8">
    <location>
        <begin position="47"/>
        <end position="72"/>
    </location>
</feature>
<evidence type="ECO:0000256" key="3">
    <source>
        <dbReference type="ARBA" id="ARBA00022679"/>
    </source>
</evidence>
<keyword evidence="5 7" id="KW-0573">Peptidoglycan synthesis</keyword>
<proteinExistence type="inferred from homology"/>
<keyword evidence="6 7" id="KW-0961">Cell wall biogenesis/degradation</keyword>
<dbReference type="GO" id="GO:0008360">
    <property type="term" value="P:regulation of cell shape"/>
    <property type="evidence" value="ECO:0007669"/>
    <property type="project" value="UniProtKB-UniRule"/>
</dbReference>
<sequence length="430" mass="44520">MSSPTPRVCCARPGHPPIVVLAAALAVALTAPALAAPPAAATPPAPATTSTTSEATSTPRTAATPKATATSAATQDAAAKAVIAPVAAPATEPATPAREAPTLALKPGEYLWTPELAPQGPVVIVISLPEQMAYVYRNGVRIGASTVSSGKKGYETPTGVFTILQKRKEHYSNLYDNAPMPYMQRLTWDGVALHAGRVPGYPASHGCVRLPLEFSKKLFDVTSHGMTVVVANAASHAPDVVSPGLFAPVDASTGHARATAKALPKGQFSWTPERASDGPITLVFSTRDEEVVVMRGGTEIGRAAVTLTGDPLSGTHAYVLLDGQGDGPNTLAPGRPPLRWLQVEVPGATPDLHQGLQTAIRGERLMVPPVFSQLVYEALTPGATMVVTDEPLQARGASTGLTVIRGQDDAADAEDDAVQPDPAGQQAEHP</sequence>
<accession>A0A562M1K0</accession>
<feature type="region of interest" description="Disordered" evidence="8">
    <location>
        <begin position="405"/>
        <end position="430"/>
    </location>
</feature>
<dbReference type="EMBL" id="VLKP01000002">
    <property type="protein sequence ID" value="TWI13481.1"/>
    <property type="molecule type" value="Genomic_DNA"/>
</dbReference>
<dbReference type="Proteomes" id="UP000316471">
    <property type="component" value="Unassembled WGS sequence"/>
</dbReference>
<keyword evidence="3" id="KW-0808">Transferase</keyword>
<feature type="signal peptide" evidence="9">
    <location>
        <begin position="1"/>
        <end position="35"/>
    </location>
</feature>
<dbReference type="CDD" id="cd16913">
    <property type="entry name" value="YkuD_like"/>
    <property type="match status" value="1"/>
</dbReference>
<keyword evidence="4 7" id="KW-0133">Cell shape</keyword>
<reference evidence="11 12" key="1">
    <citation type="journal article" date="2015" name="Stand. Genomic Sci.">
        <title>Genomic Encyclopedia of Bacterial and Archaeal Type Strains, Phase III: the genomes of soil and plant-associated and newly described type strains.</title>
        <authorList>
            <person name="Whitman W.B."/>
            <person name="Woyke T."/>
            <person name="Klenk H.P."/>
            <person name="Zhou Y."/>
            <person name="Lilburn T.G."/>
            <person name="Beck B.J."/>
            <person name="De Vos P."/>
            <person name="Vandamme P."/>
            <person name="Eisen J.A."/>
            <person name="Garrity G."/>
            <person name="Hugenholtz P."/>
            <person name="Kyrpides N.C."/>
        </authorList>
    </citation>
    <scope>NUCLEOTIDE SEQUENCE [LARGE SCALE GENOMIC DNA]</scope>
    <source>
        <strain evidence="11 12">CGMCC 1.10136</strain>
    </source>
</reference>
<dbReference type="PROSITE" id="PS52029">
    <property type="entry name" value="LD_TPASE"/>
    <property type="match status" value="1"/>
</dbReference>
<dbReference type="GO" id="GO:0071972">
    <property type="term" value="F:peptidoglycan L,D-transpeptidase activity"/>
    <property type="evidence" value="ECO:0007669"/>
    <property type="project" value="TreeGrafter"/>
</dbReference>
<dbReference type="InterPro" id="IPR038063">
    <property type="entry name" value="Transpep_catalytic_dom"/>
</dbReference>
<evidence type="ECO:0000256" key="4">
    <source>
        <dbReference type="ARBA" id="ARBA00022960"/>
    </source>
</evidence>
<feature type="compositionally biased region" description="Acidic residues" evidence="8">
    <location>
        <begin position="409"/>
        <end position="418"/>
    </location>
</feature>
<comment type="pathway">
    <text evidence="1 7">Cell wall biogenesis; peptidoglycan biosynthesis.</text>
</comment>
<feature type="region of interest" description="Disordered" evidence="8">
    <location>
        <begin position="37"/>
        <end position="72"/>
    </location>
</feature>
<dbReference type="GO" id="GO:0016740">
    <property type="term" value="F:transferase activity"/>
    <property type="evidence" value="ECO:0007669"/>
    <property type="project" value="UniProtKB-KW"/>
</dbReference>
<evidence type="ECO:0000256" key="8">
    <source>
        <dbReference type="SAM" id="MobiDB-lite"/>
    </source>
</evidence>
<feature type="active site" description="Nucleophile" evidence="7">
    <location>
        <position position="207"/>
    </location>
</feature>
<evidence type="ECO:0000256" key="6">
    <source>
        <dbReference type="ARBA" id="ARBA00023316"/>
    </source>
</evidence>
<dbReference type="RefSeq" id="WP_144811916.1">
    <property type="nucleotide sequence ID" value="NZ_VLKP01000002.1"/>
</dbReference>
<comment type="caution">
    <text evidence="11">The sequence shown here is derived from an EMBL/GenBank/DDBJ whole genome shotgun (WGS) entry which is preliminary data.</text>
</comment>
<dbReference type="InterPro" id="IPR005490">
    <property type="entry name" value="LD_TPept_cat_dom"/>
</dbReference>